<protein>
    <submittedName>
        <fullName evidence="1">Uncharacterized protein</fullName>
    </submittedName>
</protein>
<dbReference type="AlphaFoldDB" id="A0A8W7P0L1"/>
<dbReference type="Proteomes" id="UP000075882">
    <property type="component" value="Unassembled WGS sequence"/>
</dbReference>
<evidence type="ECO:0000313" key="1">
    <source>
        <dbReference type="EnsemblMetazoa" id="ACOM023199-PA.1"/>
    </source>
</evidence>
<sequence>MYCYYYYYCCRPLGSVGTHGAYNCCYYRLTPCLGRKQQPVSGTTQKQAAEWHYSALPAYGDEIRKFFRACVFCLLAWLSMECSSYNSSILYRRPPTLFSAGASTGNDQHLQSACNLKFLRAKNGSVFADDNLENGQPLIGD</sequence>
<name>A0A8W7P0L1_ANOCL</name>
<reference evidence="1" key="1">
    <citation type="submission" date="2022-08" db="UniProtKB">
        <authorList>
            <consortium name="EnsemblMetazoa"/>
        </authorList>
    </citation>
    <scope>IDENTIFICATION</scope>
</reference>
<dbReference type="VEuPathDB" id="VectorBase:ACON2_041976"/>
<proteinExistence type="predicted"/>
<dbReference type="EnsemblMetazoa" id="ACOM023199-RA">
    <property type="protein sequence ID" value="ACOM023199-PA.1"/>
    <property type="gene ID" value="ACOM023199"/>
</dbReference>
<accession>A0A8W7P0L1</accession>
<organism evidence="1">
    <name type="scientific">Anopheles coluzzii</name>
    <name type="common">African malaria mosquito</name>
    <dbReference type="NCBI Taxonomy" id="1518534"/>
    <lineage>
        <taxon>Eukaryota</taxon>
        <taxon>Metazoa</taxon>
        <taxon>Ecdysozoa</taxon>
        <taxon>Arthropoda</taxon>
        <taxon>Hexapoda</taxon>
        <taxon>Insecta</taxon>
        <taxon>Pterygota</taxon>
        <taxon>Neoptera</taxon>
        <taxon>Endopterygota</taxon>
        <taxon>Diptera</taxon>
        <taxon>Nematocera</taxon>
        <taxon>Culicoidea</taxon>
        <taxon>Culicidae</taxon>
        <taxon>Anophelinae</taxon>
        <taxon>Anopheles</taxon>
    </lineage>
</organism>